<reference evidence="1" key="1">
    <citation type="submission" date="2019-11" db="UniProtKB">
        <authorList>
            <consortium name="WormBaseParasite"/>
        </authorList>
    </citation>
    <scope>IDENTIFICATION</scope>
</reference>
<organism evidence="1">
    <name type="scientific">Mesocestoides corti</name>
    <name type="common">Flatworm</name>
    <dbReference type="NCBI Taxonomy" id="53468"/>
    <lineage>
        <taxon>Eukaryota</taxon>
        <taxon>Metazoa</taxon>
        <taxon>Spiralia</taxon>
        <taxon>Lophotrochozoa</taxon>
        <taxon>Platyhelminthes</taxon>
        <taxon>Cestoda</taxon>
        <taxon>Eucestoda</taxon>
        <taxon>Cyclophyllidea</taxon>
        <taxon>Mesocestoididae</taxon>
        <taxon>Mesocestoides</taxon>
    </lineage>
</organism>
<protein>
    <submittedName>
        <fullName evidence="1">DAGKa domain-containing protein</fullName>
    </submittedName>
</protein>
<sequence length="89" mass="10085">RRPNHPHHNPGSNQRLFRLLSRNLRTTIRLTRKRGGLWNRDVDLLVFGSDPWCHSVQRNGGSCVASGTAQGASTCPPNFSLLYKLLLRH</sequence>
<dbReference type="WBParaSite" id="MCU_013429-RA">
    <property type="protein sequence ID" value="MCU_013429-RA"/>
    <property type="gene ID" value="MCU_013429"/>
</dbReference>
<name>A0A5K3FYZ4_MESCO</name>
<proteinExistence type="predicted"/>
<accession>A0A5K3FYZ4</accession>
<dbReference type="AlphaFoldDB" id="A0A5K3FYZ4"/>
<evidence type="ECO:0000313" key="1">
    <source>
        <dbReference type="WBParaSite" id="MCU_013429-RA"/>
    </source>
</evidence>